<reference evidence="1 2" key="1">
    <citation type="submission" date="2015-04" db="EMBL/GenBank/DDBJ databases">
        <authorList>
            <person name="Syromyatnikov M.Y."/>
            <person name="Popov V.N."/>
        </authorList>
    </citation>
    <scope>NUCLEOTIDE SEQUENCE [LARGE SCALE GENOMIC DNA]</scope>
</reference>
<gene>
    <name evidence="1" type="ORF">CLUMA_CG019175</name>
</gene>
<accession>A0A1J1J3J3</accession>
<dbReference type="Proteomes" id="UP000183832">
    <property type="component" value="Unassembled WGS sequence"/>
</dbReference>
<dbReference type="AlphaFoldDB" id="A0A1J1J3J3"/>
<keyword evidence="2" id="KW-1185">Reference proteome</keyword>
<sequence>MKSVQDFTSCSHRFSLPLAILSLDFYPIYIQSTLSFHSSRSHTLRFLLNGFSHSDVLLYFTGASLSLVRIQYTVESDFVIVVILFSMKGEKEERNVFRTMGRHVSQ</sequence>
<protein>
    <submittedName>
        <fullName evidence="1">CLUMA_CG019175, isoform A</fullName>
    </submittedName>
</protein>
<evidence type="ECO:0000313" key="1">
    <source>
        <dbReference type="EMBL" id="CRL06038.1"/>
    </source>
</evidence>
<dbReference type="EMBL" id="CVRI01000066">
    <property type="protein sequence ID" value="CRL06038.1"/>
    <property type="molecule type" value="Genomic_DNA"/>
</dbReference>
<name>A0A1J1J3J3_9DIPT</name>
<evidence type="ECO:0000313" key="2">
    <source>
        <dbReference type="Proteomes" id="UP000183832"/>
    </source>
</evidence>
<organism evidence="1 2">
    <name type="scientific">Clunio marinus</name>
    <dbReference type="NCBI Taxonomy" id="568069"/>
    <lineage>
        <taxon>Eukaryota</taxon>
        <taxon>Metazoa</taxon>
        <taxon>Ecdysozoa</taxon>
        <taxon>Arthropoda</taxon>
        <taxon>Hexapoda</taxon>
        <taxon>Insecta</taxon>
        <taxon>Pterygota</taxon>
        <taxon>Neoptera</taxon>
        <taxon>Endopterygota</taxon>
        <taxon>Diptera</taxon>
        <taxon>Nematocera</taxon>
        <taxon>Chironomoidea</taxon>
        <taxon>Chironomidae</taxon>
        <taxon>Clunio</taxon>
    </lineage>
</organism>
<proteinExistence type="predicted"/>